<evidence type="ECO:0000256" key="5">
    <source>
        <dbReference type="PROSITE-ProRule" id="PRU01091"/>
    </source>
</evidence>
<dbReference type="RefSeq" id="WP_088993311.1">
    <property type="nucleotide sequence ID" value="NZ_LT607750.1"/>
</dbReference>
<feature type="domain" description="OmpR/PhoB-type" evidence="6">
    <location>
        <begin position="1"/>
        <end position="94"/>
    </location>
</feature>
<dbReference type="AlphaFoldDB" id="A0A1C5HJ98"/>
<gene>
    <name evidence="7" type="ORF">GA0070609_1725</name>
</gene>
<proteinExistence type="inferred from homology"/>
<evidence type="ECO:0000256" key="2">
    <source>
        <dbReference type="ARBA" id="ARBA00023015"/>
    </source>
</evidence>
<dbReference type="InterPro" id="IPR016032">
    <property type="entry name" value="Sig_transdc_resp-reg_C-effctor"/>
</dbReference>
<dbReference type="GO" id="GO:0006355">
    <property type="term" value="P:regulation of DNA-templated transcription"/>
    <property type="evidence" value="ECO:0007669"/>
    <property type="project" value="InterPro"/>
</dbReference>
<dbReference type="SUPFAM" id="SSF48452">
    <property type="entry name" value="TPR-like"/>
    <property type="match status" value="1"/>
</dbReference>
<dbReference type="InterPro" id="IPR005158">
    <property type="entry name" value="BTAD"/>
</dbReference>
<dbReference type="CDD" id="cd15831">
    <property type="entry name" value="BTAD"/>
    <property type="match status" value="1"/>
</dbReference>
<accession>A0A1C5HJ98</accession>
<dbReference type="InterPro" id="IPR051677">
    <property type="entry name" value="AfsR-DnrI-RedD_regulator"/>
</dbReference>
<evidence type="ECO:0000256" key="3">
    <source>
        <dbReference type="ARBA" id="ARBA00023125"/>
    </source>
</evidence>
<dbReference type="SUPFAM" id="SSF46894">
    <property type="entry name" value="C-terminal effector domain of the bipartite response regulators"/>
    <property type="match status" value="1"/>
</dbReference>
<dbReference type="PROSITE" id="PS51755">
    <property type="entry name" value="OMPR_PHOB"/>
    <property type="match status" value="1"/>
</dbReference>
<dbReference type="GO" id="GO:0003677">
    <property type="term" value="F:DNA binding"/>
    <property type="evidence" value="ECO:0007669"/>
    <property type="project" value="UniProtKB-UniRule"/>
</dbReference>
<dbReference type="Pfam" id="PF00486">
    <property type="entry name" value="Trans_reg_C"/>
    <property type="match status" value="1"/>
</dbReference>
<evidence type="ECO:0000259" key="6">
    <source>
        <dbReference type="PROSITE" id="PS51755"/>
    </source>
</evidence>
<protein>
    <submittedName>
        <fullName evidence="7">DNA-binding transcriptional activator of the SARP family</fullName>
    </submittedName>
</protein>
<sequence length="404" mass="43327">MSRSVVDLHLLGPVAATRDGTGVPLGPPKQRAVLAALAMEPGRLIPTADLVDAVWGDRPPAAARKAVQVYVSQLRRALPTAGLRGCPPGYVLDLDPERVDVHRFRRLVGAAEQTAGGAARDLLGQALALWRGSVPLAGLGEDAPLARALAPVLVEERLSAVQRRLALDLDAGHHREVVGELVALTTAHPIRESLVGLLMRALAAAGRPAEAVAAYRRLDRRLRRELGAGPGEELRQLHHALLDGGVAGGPPANAVAPAPEVERIDDRELVAGRLWALARDAREVLTVHRKPVGPGELARYLRRLRRGDARWRTVVHRSVLSRAAQLAYSLRLHRAGDRHRVTDRPVRQMVILDRRIAVVPAAAGAEAGALVIRNPGVAATLADLFEHTWAAAVDLEPAARGLLR</sequence>
<dbReference type="InterPro" id="IPR011990">
    <property type="entry name" value="TPR-like_helical_dom_sf"/>
</dbReference>
<feature type="DNA-binding region" description="OmpR/PhoB-type" evidence="5">
    <location>
        <begin position="1"/>
        <end position="94"/>
    </location>
</feature>
<keyword evidence="4" id="KW-0804">Transcription</keyword>
<keyword evidence="3 5" id="KW-0238">DNA-binding</keyword>
<dbReference type="EMBL" id="LT607750">
    <property type="protein sequence ID" value="SCG46102.1"/>
    <property type="molecule type" value="Genomic_DNA"/>
</dbReference>
<keyword evidence="2" id="KW-0805">Transcription regulation</keyword>
<dbReference type="SMART" id="SM00862">
    <property type="entry name" value="Trans_reg_C"/>
    <property type="match status" value="1"/>
</dbReference>
<dbReference type="Gene3D" id="1.25.40.10">
    <property type="entry name" value="Tetratricopeptide repeat domain"/>
    <property type="match status" value="1"/>
</dbReference>
<organism evidence="7 8">
    <name type="scientific">Micromonospora echinaurantiaca</name>
    <dbReference type="NCBI Taxonomy" id="47857"/>
    <lineage>
        <taxon>Bacteria</taxon>
        <taxon>Bacillati</taxon>
        <taxon>Actinomycetota</taxon>
        <taxon>Actinomycetes</taxon>
        <taxon>Micromonosporales</taxon>
        <taxon>Micromonosporaceae</taxon>
        <taxon>Micromonospora</taxon>
    </lineage>
</organism>
<dbReference type="PANTHER" id="PTHR35807">
    <property type="entry name" value="TRANSCRIPTIONAL REGULATOR REDD-RELATED"/>
    <property type="match status" value="1"/>
</dbReference>
<dbReference type="InterPro" id="IPR001867">
    <property type="entry name" value="OmpR/PhoB-type_DNA-bd"/>
</dbReference>
<dbReference type="GO" id="GO:0000160">
    <property type="term" value="P:phosphorelay signal transduction system"/>
    <property type="evidence" value="ECO:0007669"/>
    <property type="project" value="InterPro"/>
</dbReference>
<evidence type="ECO:0000313" key="8">
    <source>
        <dbReference type="Proteomes" id="UP000198217"/>
    </source>
</evidence>
<dbReference type="Pfam" id="PF03704">
    <property type="entry name" value="BTAD"/>
    <property type="match status" value="1"/>
</dbReference>
<dbReference type="Gene3D" id="1.10.10.10">
    <property type="entry name" value="Winged helix-like DNA-binding domain superfamily/Winged helix DNA-binding domain"/>
    <property type="match status" value="1"/>
</dbReference>
<dbReference type="Proteomes" id="UP000198217">
    <property type="component" value="Chromosome I"/>
</dbReference>
<reference evidence="7 8" key="1">
    <citation type="submission" date="2016-06" db="EMBL/GenBank/DDBJ databases">
        <authorList>
            <person name="Kjaerup R.B."/>
            <person name="Dalgaard T.S."/>
            <person name="Juul-Madsen H.R."/>
        </authorList>
    </citation>
    <scope>NUCLEOTIDE SEQUENCE [LARGE SCALE GENOMIC DNA]</scope>
    <source>
        <strain evidence="7 8">DSM 43904</strain>
    </source>
</reference>
<evidence type="ECO:0000256" key="1">
    <source>
        <dbReference type="ARBA" id="ARBA00005820"/>
    </source>
</evidence>
<comment type="similarity">
    <text evidence="1">Belongs to the AfsR/DnrI/RedD regulatory family.</text>
</comment>
<evidence type="ECO:0000313" key="7">
    <source>
        <dbReference type="EMBL" id="SCG46102.1"/>
    </source>
</evidence>
<name>A0A1C5HJ98_9ACTN</name>
<dbReference type="SMART" id="SM01043">
    <property type="entry name" value="BTAD"/>
    <property type="match status" value="1"/>
</dbReference>
<evidence type="ECO:0000256" key="4">
    <source>
        <dbReference type="ARBA" id="ARBA00023163"/>
    </source>
</evidence>
<dbReference type="PANTHER" id="PTHR35807:SF1">
    <property type="entry name" value="TRANSCRIPTIONAL REGULATOR REDD"/>
    <property type="match status" value="1"/>
</dbReference>
<keyword evidence="8" id="KW-1185">Reference proteome</keyword>
<dbReference type="InterPro" id="IPR036388">
    <property type="entry name" value="WH-like_DNA-bd_sf"/>
</dbReference>